<dbReference type="Proteomes" id="UP000018211">
    <property type="component" value="Unassembled WGS sequence"/>
</dbReference>
<sequence>MRLFYLYMHKKLFLFSDTLRHKECEILKVTGVTFGDLEQVFVM</sequence>
<name>A0AAV2VQ05_9VIBR</name>
<evidence type="ECO:0000313" key="2">
    <source>
        <dbReference type="Proteomes" id="UP000018211"/>
    </source>
</evidence>
<evidence type="ECO:0000313" key="1">
    <source>
        <dbReference type="EMBL" id="CCO46729.1"/>
    </source>
</evidence>
<organism evidence="1 2">
    <name type="scientific">Vibrio nigripulchritudo SOn1</name>
    <dbReference type="NCBI Taxonomy" id="1238450"/>
    <lineage>
        <taxon>Bacteria</taxon>
        <taxon>Pseudomonadati</taxon>
        <taxon>Pseudomonadota</taxon>
        <taxon>Gammaproteobacteria</taxon>
        <taxon>Vibrionales</taxon>
        <taxon>Vibrionaceae</taxon>
        <taxon>Vibrio</taxon>
    </lineage>
</organism>
<gene>
    <name evidence="1" type="ORF">VIBNISOn1_1880001</name>
</gene>
<reference evidence="1 2" key="1">
    <citation type="journal article" date="2013" name="ISME J.">
        <title>Comparative genomics of pathogenic lineages of Vibrio nigripulchritudo identifies virulence-associated traits.</title>
        <authorList>
            <person name="Goudenege D."/>
            <person name="Labreuche Y."/>
            <person name="Krin E."/>
            <person name="Ansquer D."/>
            <person name="Mangenot S."/>
            <person name="Calteau A."/>
            <person name="Medigue C."/>
            <person name="Mazel D."/>
            <person name="Polz M.F."/>
            <person name="Le Roux F."/>
        </authorList>
    </citation>
    <scope>NUCLEOTIDE SEQUENCE [LARGE SCALE GENOMIC DNA]</scope>
    <source>
        <strain evidence="1 2">SOn1</strain>
    </source>
</reference>
<dbReference type="EMBL" id="CAOF01000099">
    <property type="protein sequence ID" value="CCO46729.1"/>
    <property type="molecule type" value="Genomic_DNA"/>
</dbReference>
<comment type="caution">
    <text evidence="1">The sequence shown here is derived from an EMBL/GenBank/DDBJ whole genome shotgun (WGS) entry which is preliminary data.</text>
</comment>
<accession>A0AAV2VQ05</accession>
<dbReference type="AlphaFoldDB" id="A0AAV2VQ05"/>
<proteinExistence type="predicted"/>
<protein>
    <submittedName>
        <fullName evidence="1">Uncharacterized protein</fullName>
    </submittedName>
</protein>